<dbReference type="Pfam" id="PF00589">
    <property type="entry name" value="Phage_integrase"/>
    <property type="match status" value="1"/>
</dbReference>
<dbReference type="InterPro" id="IPR013762">
    <property type="entry name" value="Integrase-like_cat_sf"/>
</dbReference>
<reference evidence="4" key="1">
    <citation type="journal article" date="2019" name="Int. J. Syst. Evol. Microbiol.">
        <title>The Global Catalogue of Microorganisms (GCM) 10K type strain sequencing project: providing services to taxonomists for standard genome sequencing and annotation.</title>
        <authorList>
            <consortium name="The Broad Institute Genomics Platform"/>
            <consortium name="The Broad Institute Genome Sequencing Center for Infectious Disease"/>
            <person name="Wu L."/>
            <person name="Ma J."/>
        </authorList>
    </citation>
    <scope>NUCLEOTIDE SEQUENCE [LARGE SCALE GENOMIC DNA]</scope>
    <source>
        <strain evidence="4">JCM 16914</strain>
    </source>
</reference>
<dbReference type="InterPro" id="IPR011010">
    <property type="entry name" value="DNA_brk_join_enz"/>
</dbReference>
<dbReference type="PROSITE" id="PS51898">
    <property type="entry name" value="TYR_RECOMBINASE"/>
    <property type="match status" value="1"/>
</dbReference>
<dbReference type="Proteomes" id="UP001500133">
    <property type="component" value="Unassembled WGS sequence"/>
</dbReference>
<keyword evidence="1" id="KW-0233">DNA recombination</keyword>
<dbReference type="Gene3D" id="1.10.443.10">
    <property type="entry name" value="Intergrase catalytic core"/>
    <property type="match status" value="1"/>
</dbReference>
<proteinExistence type="predicted"/>
<sequence>MQHGGRVKSRLAVSSVATYLSNIARPLLAHGYEIDDVQALDAGEWQALYERVISDAKNPGSRARVQNRLRQFHDYVIDTQAAPDVELEVGKGTASLADTNIITPAEYRRALAIIESSRQPKRFRTMQSLALMLGYRMGLRRSECASLLVRDVAYVLDHDEVPGELLIRANQFHKGKTYSAKRRLPLWLLMPDEKRQLIDWCQRRRGESTTQAAEKHLLFCRSGGGTLPLGDKEIFRPIQTALKTVSGDATLRYHHLRHSFVTFTLLRLLERTPGELLPDAWQHDDEGHIAMPNLDADISAQAGLVPHTSPSRKRLWQLALWAGHASPDETLDTYSHLVDWTLGHTLRQRIDPLVTIDMQMELLNASSKTSLSSWRSRHKLRRETHASDLLEPTQGDWKHYCAAMPQEDAWQLYRPPADNPLDTLTDAAFEWPEAITIYQGLRLIEQQEYRGIDPNTAIEQTARRFVVAPDQLAAWVDNGERLMQQKTRRDKQRFSRREQQDRRDELAAAQYLYMPELYRCMAPPIKPRVLKEAGQFFHQLLDWHHDKPDEAKESLAIFRRHMQRSTGHITLPDAHAIRCIRRMLRPLRCMIHTWLVVEVEEAAKKKAVKSYWAQETDIPQRRIELVPAASKSGKTRHWYGNADLKITREASYSSTQQPLWEAVRFSAFMALLVLGLTSSDEVHGAEAET</sequence>
<gene>
    <name evidence="3" type="ORF">GCM10022228_00370</name>
</gene>
<organism evidence="3 4">
    <name type="scientific">Halomonas cibimaris</name>
    <dbReference type="NCBI Taxonomy" id="657012"/>
    <lineage>
        <taxon>Bacteria</taxon>
        <taxon>Pseudomonadati</taxon>
        <taxon>Pseudomonadota</taxon>
        <taxon>Gammaproteobacteria</taxon>
        <taxon>Oceanospirillales</taxon>
        <taxon>Halomonadaceae</taxon>
        <taxon>Halomonas</taxon>
    </lineage>
</organism>
<name>A0ABP7L3E2_9GAMM</name>
<dbReference type="InterPro" id="IPR002104">
    <property type="entry name" value="Integrase_catalytic"/>
</dbReference>
<evidence type="ECO:0000313" key="3">
    <source>
        <dbReference type="EMBL" id="GAA3893215.1"/>
    </source>
</evidence>
<evidence type="ECO:0000313" key="4">
    <source>
        <dbReference type="Proteomes" id="UP001500133"/>
    </source>
</evidence>
<dbReference type="SUPFAM" id="SSF56349">
    <property type="entry name" value="DNA breaking-rejoining enzymes"/>
    <property type="match status" value="1"/>
</dbReference>
<feature type="domain" description="Tyr recombinase" evidence="2">
    <location>
        <begin position="97"/>
        <end position="347"/>
    </location>
</feature>
<dbReference type="EMBL" id="BAAAZT010000005">
    <property type="protein sequence ID" value="GAA3893215.1"/>
    <property type="molecule type" value="Genomic_DNA"/>
</dbReference>
<protein>
    <recommendedName>
        <fullName evidence="2">Tyr recombinase domain-containing protein</fullName>
    </recommendedName>
</protein>
<comment type="caution">
    <text evidence="3">The sequence shown here is derived from an EMBL/GenBank/DDBJ whole genome shotgun (WGS) entry which is preliminary data.</text>
</comment>
<evidence type="ECO:0000256" key="1">
    <source>
        <dbReference type="ARBA" id="ARBA00023172"/>
    </source>
</evidence>
<evidence type="ECO:0000259" key="2">
    <source>
        <dbReference type="PROSITE" id="PS51898"/>
    </source>
</evidence>
<accession>A0ABP7L3E2</accession>
<keyword evidence="4" id="KW-1185">Reference proteome</keyword>